<dbReference type="Pfam" id="PF13435">
    <property type="entry name" value="Cytochrome_C554"/>
    <property type="match status" value="1"/>
</dbReference>
<keyword evidence="4" id="KW-1185">Reference proteome</keyword>
<name>A0A0B0H6H1_SOVGS</name>
<dbReference type="GeneID" id="86990861"/>
<evidence type="ECO:0000313" key="3">
    <source>
        <dbReference type="EMBL" id="KHF25788.1"/>
    </source>
</evidence>
<dbReference type="PANTHER" id="PTHR35038">
    <property type="entry name" value="DISSIMILATORY SULFITE REDUCTASE SIRA"/>
    <property type="match status" value="1"/>
</dbReference>
<reference evidence="3 4" key="1">
    <citation type="journal article" date="2014" name="BMC Genomics">
        <title>The genome of the intracellular bacterium of the coastal bivalve, Solemya velum: a blueprint for thriving in and out of symbiosis.</title>
        <authorList>
            <person name="Dmytrenko O."/>
            <person name="Russell S.L."/>
            <person name="Loo W.T."/>
            <person name="Fontanez K.M."/>
            <person name="Liao L."/>
            <person name="Roeselers G."/>
            <person name="Sharma R."/>
            <person name="Stewart F.J."/>
            <person name="Newton I.L."/>
            <person name="Woyke T."/>
            <person name="Wu D."/>
            <person name="Lang J.M."/>
            <person name="Eisen J.A."/>
            <person name="Cavanaugh C.M."/>
        </authorList>
    </citation>
    <scope>NUCLEOTIDE SEQUENCE [LARGE SCALE GENOMIC DNA]</scope>
    <source>
        <strain evidence="3 4">WH</strain>
    </source>
</reference>
<evidence type="ECO:0000256" key="1">
    <source>
        <dbReference type="ARBA" id="ARBA00022729"/>
    </source>
</evidence>
<evidence type="ECO:0000313" key="4">
    <source>
        <dbReference type="Proteomes" id="UP000030856"/>
    </source>
</evidence>
<comment type="caution">
    <text evidence="3">The sequence shown here is derived from an EMBL/GenBank/DDBJ whole genome shotgun (WGS) entry which is preliminary data.</text>
</comment>
<feature type="domain" description="Cytochrome c-552/4" evidence="2">
    <location>
        <begin position="43"/>
        <end position="130"/>
    </location>
</feature>
<dbReference type="Proteomes" id="UP000030856">
    <property type="component" value="Unassembled WGS sequence"/>
</dbReference>
<dbReference type="RefSeq" id="WP_256857937.1">
    <property type="nucleotide sequence ID" value="NZ_JRAA01000001.1"/>
</dbReference>
<accession>A0A0B0H6H1</accession>
<dbReference type="Gene3D" id="1.10.1130.10">
    <property type="entry name" value="Flavocytochrome C3, Chain A"/>
    <property type="match status" value="1"/>
</dbReference>
<gene>
    <name evidence="3" type="ORF">JV46_19390</name>
</gene>
<dbReference type="SUPFAM" id="SSF48695">
    <property type="entry name" value="Multiheme cytochromes"/>
    <property type="match status" value="2"/>
</dbReference>
<dbReference type="EMBL" id="JRAA01000001">
    <property type="protein sequence ID" value="KHF25788.1"/>
    <property type="molecule type" value="Genomic_DNA"/>
</dbReference>
<evidence type="ECO:0000259" key="2">
    <source>
        <dbReference type="Pfam" id="PF13435"/>
    </source>
</evidence>
<proteinExistence type="predicted"/>
<dbReference type="eggNOG" id="COG2863">
    <property type="taxonomic scope" value="Bacteria"/>
</dbReference>
<dbReference type="STRING" id="2340.JV46_19390"/>
<dbReference type="InterPro" id="IPR023155">
    <property type="entry name" value="Cyt_c-552/4"/>
</dbReference>
<dbReference type="InterPro" id="IPR036280">
    <property type="entry name" value="Multihaem_cyt_sf"/>
</dbReference>
<dbReference type="InterPro" id="IPR051829">
    <property type="entry name" value="Multiheme_Cytochr_ET"/>
</dbReference>
<keyword evidence="1" id="KW-0732">Signal</keyword>
<protein>
    <recommendedName>
        <fullName evidence="2">Cytochrome c-552/4 domain-containing protein</fullName>
    </recommendedName>
</protein>
<sequence>MKKLIIVFKLHSIIPALALLIGYQINTPVLAADQPLHHVSSETCQLCHKEVYKQWKGSMHAQSSALKDPIHATFYKKVVGDPKEEGVKMKNGKYPVCLMCHAPNAARDKKTKLDTMPAYSEGVNCVACHTLKKFKGTSTPEGKPQLGLKAYETANAIQAPAGFSNELQKLTAAADSMFGGALEADGDKKPNPHLGESVMLDGEKIPSLPMERNAQQMKSSDACMGCHDKRSNSKKVPLCATGDEYAKSKSEVDCLACHMPVADGIANHGMGGGHDQAMLKRAVIFDVTTKSEGDMIKAAVSMQNMQPHSLPTGAPFRNMYMKLTAYDASGNVVWENAKGHPKEDDPQAYLLYELYDDNNVHALPPVATKLGPDTRLKPFETRVLNYDIPAKGVVLVRGELFYNLLWPGLVKKFSHLPTDLTAPVSVAVAEVKL</sequence>
<dbReference type="AlphaFoldDB" id="A0A0B0H6H1"/>
<organism evidence="3 4">
    <name type="scientific">Solemya velum gill symbiont</name>
    <dbReference type="NCBI Taxonomy" id="2340"/>
    <lineage>
        <taxon>Bacteria</taxon>
        <taxon>Pseudomonadati</taxon>
        <taxon>Pseudomonadota</taxon>
        <taxon>Gammaproteobacteria</taxon>
        <taxon>sulfur-oxidizing symbionts</taxon>
    </lineage>
</organism>